<dbReference type="Proteomes" id="UP001188597">
    <property type="component" value="Unassembled WGS sequence"/>
</dbReference>
<dbReference type="EMBL" id="JAVXUP010000182">
    <property type="protein sequence ID" value="KAK3035174.1"/>
    <property type="molecule type" value="Genomic_DNA"/>
</dbReference>
<name>A0AA89B9K3_9ASTE</name>
<dbReference type="SMART" id="SM00717">
    <property type="entry name" value="SANT"/>
    <property type="match status" value="1"/>
</dbReference>
<reference evidence="2" key="1">
    <citation type="submission" date="2022-12" db="EMBL/GenBank/DDBJ databases">
        <title>Draft genome assemblies for two species of Escallonia (Escalloniales).</title>
        <authorList>
            <person name="Chanderbali A."/>
            <person name="Dervinis C."/>
            <person name="Anghel I."/>
            <person name="Soltis D."/>
            <person name="Soltis P."/>
            <person name="Zapata F."/>
        </authorList>
    </citation>
    <scope>NUCLEOTIDE SEQUENCE</scope>
    <source>
        <strain evidence="2">UCBG64.0493</strain>
        <tissue evidence="2">Leaf</tissue>
    </source>
</reference>
<dbReference type="Pfam" id="PF00249">
    <property type="entry name" value="Myb_DNA-binding"/>
    <property type="match status" value="1"/>
</dbReference>
<comment type="caution">
    <text evidence="2">The sequence shown here is derived from an EMBL/GenBank/DDBJ whole genome shotgun (WGS) entry which is preliminary data.</text>
</comment>
<dbReference type="Gene3D" id="1.10.10.60">
    <property type="entry name" value="Homeodomain-like"/>
    <property type="match status" value="1"/>
</dbReference>
<sequence>MTKVWFSTYPAIPQLRRKKLPWTREEEEKLKEGFQMYSSLNEKSIPWKNILDYGESVFQKGRTPMDLKDKWRNICKGSLKL</sequence>
<evidence type="ECO:0000313" key="3">
    <source>
        <dbReference type="Proteomes" id="UP001188597"/>
    </source>
</evidence>
<dbReference type="InterPro" id="IPR009057">
    <property type="entry name" value="Homeodomain-like_sf"/>
</dbReference>
<dbReference type="InterPro" id="IPR001005">
    <property type="entry name" value="SANT/Myb"/>
</dbReference>
<dbReference type="PANTHER" id="PTHR47863:SF4">
    <property type="entry name" value="RING_FYVE_PHD ZINC FINGER SUPERFAMILY PROTEIN"/>
    <property type="match status" value="1"/>
</dbReference>
<evidence type="ECO:0000259" key="1">
    <source>
        <dbReference type="PROSITE" id="PS50090"/>
    </source>
</evidence>
<dbReference type="CDD" id="cd11660">
    <property type="entry name" value="SANT_TRF"/>
    <property type="match status" value="1"/>
</dbReference>
<gene>
    <name evidence="2" type="ORF">RJ639_032847</name>
</gene>
<proteinExistence type="predicted"/>
<dbReference type="SUPFAM" id="SSF46689">
    <property type="entry name" value="Homeodomain-like"/>
    <property type="match status" value="1"/>
</dbReference>
<keyword evidence="3" id="KW-1185">Reference proteome</keyword>
<accession>A0AA89B9K3</accession>
<feature type="domain" description="Myb-like" evidence="1">
    <location>
        <begin position="14"/>
        <end position="75"/>
    </location>
</feature>
<dbReference type="PANTHER" id="PTHR47863">
    <property type="entry name" value="RING/FYVE/PHD ZINC FINGER SUPERFAMILY PROTEIN"/>
    <property type="match status" value="1"/>
</dbReference>
<organism evidence="2 3">
    <name type="scientific">Escallonia herrerae</name>
    <dbReference type="NCBI Taxonomy" id="1293975"/>
    <lineage>
        <taxon>Eukaryota</taxon>
        <taxon>Viridiplantae</taxon>
        <taxon>Streptophyta</taxon>
        <taxon>Embryophyta</taxon>
        <taxon>Tracheophyta</taxon>
        <taxon>Spermatophyta</taxon>
        <taxon>Magnoliopsida</taxon>
        <taxon>eudicotyledons</taxon>
        <taxon>Gunneridae</taxon>
        <taxon>Pentapetalae</taxon>
        <taxon>asterids</taxon>
        <taxon>campanulids</taxon>
        <taxon>Escalloniales</taxon>
        <taxon>Escalloniaceae</taxon>
        <taxon>Escallonia</taxon>
    </lineage>
</organism>
<dbReference type="PROSITE" id="PS50090">
    <property type="entry name" value="MYB_LIKE"/>
    <property type="match status" value="1"/>
</dbReference>
<evidence type="ECO:0000313" key="2">
    <source>
        <dbReference type="EMBL" id="KAK3035174.1"/>
    </source>
</evidence>
<dbReference type="AlphaFoldDB" id="A0AA89B9K3"/>
<protein>
    <recommendedName>
        <fullName evidence="1">Myb-like domain-containing protein</fullName>
    </recommendedName>
</protein>